<keyword evidence="4" id="KW-0472">Membrane</keyword>
<keyword evidence="4" id="KW-0812">Transmembrane</keyword>
<dbReference type="Pfam" id="PF02113">
    <property type="entry name" value="Peptidase_S13"/>
    <property type="match status" value="2"/>
</dbReference>
<dbReference type="AlphaFoldDB" id="A0A1T5KDV7"/>
<organism evidence="5 6">
    <name type="scientific">Okibacterium fritillariae</name>
    <dbReference type="NCBI Taxonomy" id="123320"/>
    <lineage>
        <taxon>Bacteria</taxon>
        <taxon>Bacillati</taxon>
        <taxon>Actinomycetota</taxon>
        <taxon>Actinomycetes</taxon>
        <taxon>Micrococcales</taxon>
        <taxon>Microbacteriaceae</taxon>
        <taxon>Okibacterium</taxon>
    </lineage>
</organism>
<comment type="similarity">
    <text evidence="1">Belongs to the peptidase S13 family.</text>
</comment>
<dbReference type="PRINTS" id="PR00922">
    <property type="entry name" value="DADACBPTASE3"/>
</dbReference>
<keyword evidence="2" id="KW-0378">Hydrolase</keyword>
<feature type="transmembrane region" description="Helical" evidence="4">
    <location>
        <begin position="32"/>
        <end position="55"/>
    </location>
</feature>
<evidence type="ECO:0000256" key="2">
    <source>
        <dbReference type="ARBA" id="ARBA00022801"/>
    </source>
</evidence>
<dbReference type="NCBIfam" id="TIGR00666">
    <property type="entry name" value="PBP4"/>
    <property type="match status" value="1"/>
</dbReference>
<dbReference type="SUPFAM" id="SSF56601">
    <property type="entry name" value="beta-lactamase/transpeptidase-like"/>
    <property type="match status" value="1"/>
</dbReference>
<dbReference type="InterPro" id="IPR000667">
    <property type="entry name" value="Peptidase_S13"/>
</dbReference>
<accession>A0A1T5KDV7</accession>
<dbReference type="Gene3D" id="3.40.710.10">
    <property type="entry name" value="DD-peptidase/beta-lactamase superfamily"/>
    <property type="match status" value="2"/>
</dbReference>
<keyword evidence="4" id="KW-1133">Transmembrane helix</keyword>
<dbReference type="GO" id="GO:0000270">
    <property type="term" value="P:peptidoglycan metabolic process"/>
    <property type="evidence" value="ECO:0007669"/>
    <property type="project" value="TreeGrafter"/>
</dbReference>
<evidence type="ECO:0000313" key="5">
    <source>
        <dbReference type="EMBL" id="SKC61932.1"/>
    </source>
</evidence>
<reference evidence="5 6" key="1">
    <citation type="submission" date="2017-02" db="EMBL/GenBank/DDBJ databases">
        <authorList>
            <person name="Peterson S.W."/>
        </authorList>
    </citation>
    <scope>NUCLEOTIDE SEQUENCE [LARGE SCALE GENOMIC DNA]</scope>
    <source>
        <strain evidence="5 6">VKM Ac-2059</strain>
    </source>
</reference>
<evidence type="ECO:0000256" key="3">
    <source>
        <dbReference type="SAM" id="MobiDB-lite"/>
    </source>
</evidence>
<proteinExistence type="inferred from homology"/>
<protein>
    <submittedName>
        <fullName evidence="5">D-alanyl-D-alanine carboxypeptidase / D-alanyl-D-alanine-endopeptidase (Penicillin-binding protein 4)</fullName>
    </submittedName>
</protein>
<dbReference type="GO" id="GO:0004185">
    <property type="term" value="F:serine-type carboxypeptidase activity"/>
    <property type="evidence" value="ECO:0007669"/>
    <property type="project" value="InterPro"/>
</dbReference>
<feature type="region of interest" description="Disordered" evidence="3">
    <location>
        <begin position="66"/>
        <end position="99"/>
    </location>
</feature>
<evidence type="ECO:0000256" key="1">
    <source>
        <dbReference type="ARBA" id="ARBA00006096"/>
    </source>
</evidence>
<dbReference type="PANTHER" id="PTHR30023:SF0">
    <property type="entry name" value="PENICILLIN-SENSITIVE CARBOXYPEPTIDASE A"/>
    <property type="match status" value="1"/>
</dbReference>
<feature type="compositionally biased region" description="Polar residues" evidence="3">
    <location>
        <begin position="10"/>
        <end position="19"/>
    </location>
</feature>
<name>A0A1T5KDV7_9MICO</name>
<sequence>MRETSDDTTEPSSEPSTNPRGIGAFFARHRTAWLITAAAAGFALIGSGAVAVGAATSPVVTSSAQTAEVQEVAPSTSASPAPTPTATTPPPRPVPADAVPASKLRTCSVQGLTTDPRFGNMQAQALNADTGEVLFDRDAGTPNRTASVLKLLTTSAALAALGPDYRATTRVVQGSEPGTIVLVGGGDVTLTRLPTGQESIYKGAAHLDDLAARAKAAYEASNPGVPITKIVLDASYFGGDGWQPSWETSERWNGWMSIITALQVDGDRDNPVLQDSPRSTDPVARAGTAFASYFGGVPTVVGTAPVGAAELAQVQSQPVSVLVKQTLVPSDNSVAEMLGRLTAIKLGAGNTFDAIRQATPQALQAYGIDVSGIVTVDGSGLSDNNAVPPTYLTQLMLKINKREGNLGNIYDGLPVAGRSGTLSFSDRFNGGNTVARGHIFAKTGSIKTGYTLSGIVKAKDGSTLVFAIFALGKVSATARQAIDTLATGFYNCGNNLSNN</sequence>
<dbReference type="InterPro" id="IPR012338">
    <property type="entry name" value="Beta-lactam/transpept-like"/>
</dbReference>
<feature type="compositionally biased region" description="Pro residues" evidence="3">
    <location>
        <begin position="81"/>
        <end position="94"/>
    </location>
</feature>
<keyword evidence="5" id="KW-0121">Carboxypeptidase</keyword>
<feature type="region of interest" description="Disordered" evidence="3">
    <location>
        <begin position="1"/>
        <end position="22"/>
    </location>
</feature>
<feature type="compositionally biased region" description="Low complexity" evidence="3">
    <location>
        <begin position="66"/>
        <end position="80"/>
    </location>
</feature>
<dbReference type="PANTHER" id="PTHR30023">
    <property type="entry name" value="D-ALANYL-D-ALANINE CARBOXYPEPTIDASE"/>
    <property type="match status" value="1"/>
</dbReference>
<keyword evidence="6" id="KW-1185">Reference proteome</keyword>
<evidence type="ECO:0000256" key="4">
    <source>
        <dbReference type="SAM" id="Phobius"/>
    </source>
</evidence>
<gene>
    <name evidence="5" type="ORF">SAMN06309945_2148</name>
</gene>
<dbReference type="STRING" id="123320.SAMN06309945_2148"/>
<dbReference type="RefSeq" id="WP_234991156.1">
    <property type="nucleotide sequence ID" value="NZ_FUZP01000002.1"/>
</dbReference>
<dbReference type="GO" id="GO:0006508">
    <property type="term" value="P:proteolysis"/>
    <property type="evidence" value="ECO:0007669"/>
    <property type="project" value="InterPro"/>
</dbReference>
<dbReference type="EMBL" id="FUZP01000002">
    <property type="protein sequence ID" value="SKC61932.1"/>
    <property type="molecule type" value="Genomic_DNA"/>
</dbReference>
<dbReference type="Proteomes" id="UP000190857">
    <property type="component" value="Unassembled WGS sequence"/>
</dbReference>
<evidence type="ECO:0000313" key="6">
    <source>
        <dbReference type="Proteomes" id="UP000190857"/>
    </source>
</evidence>
<keyword evidence="5" id="KW-0645">Protease</keyword>